<keyword evidence="1" id="KW-0611">Plant defense</keyword>
<sequence>MFACPNLVGSFPAAPKLTKFNLNNRLRTHLSYSSGKWFLEVLEDSLLKGNKRASGVFSSITEIEIHGCNSLKSCQLDILPHFSKFTITYCLGLESLCILEGPLLYLHQLVVRRCPNLKSLPENMYSLLPSLEELELSSLPKVYSFPIGRLPSKLNSLCIRDCIKLNVLSPLLQSLLSLSHFSFGGDGDVKSFSNETLLLPSTLTSLEIHNLRNLKSLDYKVLQHLTSLQNLKICRCPKLEFIQEELLPSSIEHLEILNLKDPDYKGLQHLTSLRELKIWSSSKLEPIPEDVDYKGLQHLGSLRQLKICGCPKLESVPEEGLPPSLEYLEIGNLENLKSLNYKGLQHLNSIHHLKIWRCHKLKSMPEQGLPSSLKFLQILDCPSLPKRCKRETGEDWPMISHIPRITI</sequence>
<dbReference type="EMBL" id="CAWUPB010001199">
    <property type="protein sequence ID" value="CAK7357398.1"/>
    <property type="molecule type" value="Genomic_DNA"/>
</dbReference>
<organism evidence="2 3">
    <name type="scientific">Dovyalis caffra</name>
    <dbReference type="NCBI Taxonomy" id="77055"/>
    <lineage>
        <taxon>Eukaryota</taxon>
        <taxon>Viridiplantae</taxon>
        <taxon>Streptophyta</taxon>
        <taxon>Embryophyta</taxon>
        <taxon>Tracheophyta</taxon>
        <taxon>Spermatophyta</taxon>
        <taxon>Magnoliopsida</taxon>
        <taxon>eudicotyledons</taxon>
        <taxon>Gunneridae</taxon>
        <taxon>Pentapetalae</taxon>
        <taxon>rosids</taxon>
        <taxon>fabids</taxon>
        <taxon>Malpighiales</taxon>
        <taxon>Salicaceae</taxon>
        <taxon>Flacourtieae</taxon>
        <taxon>Dovyalis</taxon>
    </lineage>
</organism>
<dbReference type="Gene3D" id="3.80.10.10">
    <property type="entry name" value="Ribonuclease Inhibitor"/>
    <property type="match status" value="2"/>
</dbReference>
<name>A0AAV1SX23_9ROSI</name>
<dbReference type="PANTHER" id="PTHR36766:SF40">
    <property type="entry name" value="DISEASE RESISTANCE PROTEIN RGA3"/>
    <property type="match status" value="1"/>
</dbReference>
<accession>A0AAV1SX23</accession>
<proteinExistence type="predicted"/>
<reference evidence="2 3" key="1">
    <citation type="submission" date="2024-01" db="EMBL/GenBank/DDBJ databases">
        <authorList>
            <person name="Waweru B."/>
        </authorList>
    </citation>
    <scope>NUCLEOTIDE SEQUENCE [LARGE SCALE GENOMIC DNA]</scope>
</reference>
<dbReference type="SUPFAM" id="SSF52058">
    <property type="entry name" value="L domain-like"/>
    <property type="match status" value="1"/>
</dbReference>
<dbReference type="InterPro" id="IPR032675">
    <property type="entry name" value="LRR_dom_sf"/>
</dbReference>
<evidence type="ECO:0000313" key="2">
    <source>
        <dbReference type="EMBL" id="CAK7357398.1"/>
    </source>
</evidence>
<evidence type="ECO:0000256" key="1">
    <source>
        <dbReference type="ARBA" id="ARBA00022821"/>
    </source>
</evidence>
<dbReference type="AlphaFoldDB" id="A0AAV1SX23"/>
<gene>
    <name evidence="2" type="ORF">DCAF_LOCUS27686</name>
</gene>
<dbReference type="GO" id="GO:0006952">
    <property type="term" value="P:defense response"/>
    <property type="evidence" value="ECO:0007669"/>
    <property type="project" value="UniProtKB-KW"/>
</dbReference>
<evidence type="ECO:0000313" key="3">
    <source>
        <dbReference type="Proteomes" id="UP001314170"/>
    </source>
</evidence>
<dbReference type="Proteomes" id="UP001314170">
    <property type="component" value="Unassembled WGS sequence"/>
</dbReference>
<comment type="caution">
    <text evidence="2">The sequence shown here is derived from an EMBL/GenBank/DDBJ whole genome shotgun (WGS) entry which is preliminary data.</text>
</comment>
<keyword evidence="3" id="KW-1185">Reference proteome</keyword>
<protein>
    <submittedName>
        <fullName evidence="2">Uncharacterized protein</fullName>
    </submittedName>
</protein>
<dbReference type="PANTHER" id="PTHR36766">
    <property type="entry name" value="PLANT BROAD-SPECTRUM MILDEW RESISTANCE PROTEIN RPW8"/>
    <property type="match status" value="1"/>
</dbReference>